<comment type="subunit">
    <text evidence="12">Component of the replication restart primosome.</text>
</comment>
<accession>A0A5D0RJA2</accession>
<comment type="catalytic activity">
    <reaction evidence="12">
        <text>Couples ATP hydrolysis with the unwinding of duplex DNA by translocating in the 3'-5' direction.</text>
        <dbReference type="EC" id="5.6.2.4"/>
    </reaction>
</comment>
<keyword evidence="3 12" id="KW-0479">Metal-binding</keyword>
<feature type="binding site" evidence="12">
    <location>
        <position position="447"/>
    </location>
    <ligand>
        <name>Zn(2+)</name>
        <dbReference type="ChEBI" id="CHEBI:29105"/>
        <label>2</label>
    </ligand>
</feature>
<comment type="function">
    <text evidence="12">Initiates the restart of stalled replication forks, which reloads the replicative helicase on sites other than the origin of replication. Recognizes and binds to abandoned replication forks and remodels them to uncover a helicase loading site. Promotes assembly of the primosome at these replication forks.</text>
</comment>
<feature type="binding site" evidence="12">
    <location>
        <position position="468"/>
    </location>
    <ligand>
        <name>Zn(2+)</name>
        <dbReference type="ChEBI" id="CHEBI:29105"/>
        <label>2</label>
    </ligand>
</feature>
<dbReference type="GO" id="GO:0006269">
    <property type="term" value="P:DNA replication, synthesis of primer"/>
    <property type="evidence" value="ECO:0007669"/>
    <property type="project" value="UniProtKB-KW"/>
</dbReference>
<dbReference type="GO" id="GO:1990077">
    <property type="term" value="C:primosome complex"/>
    <property type="evidence" value="ECO:0007669"/>
    <property type="project" value="UniProtKB-UniRule"/>
</dbReference>
<keyword evidence="8 12" id="KW-0067">ATP-binding</keyword>
<keyword evidence="2 12" id="KW-0235">DNA replication</keyword>
<keyword evidence="6 12" id="KW-0347">Helicase</keyword>
<dbReference type="InterPro" id="IPR041222">
    <property type="entry name" value="PriA_3primeBD"/>
</dbReference>
<organism evidence="15 16">
    <name type="scientific">Maritimibacter fusiformis</name>
    <dbReference type="NCBI Taxonomy" id="2603819"/>
    <lineage>
        <taxon>Bacteria</taxon>
        <taxon>Pseudomonadati</taxon>
        <taxon>Pseudomonadota</taxon>
        <taxon>Alphaproteobacteria</taxon>
        <taxon>Rhodobacterales</taxon>
        <taxon>Roseobacteraceae</taxon>
        <taxon>Maritimibacter</taxon>
    </lineage>
</organism>
<dbReference type="InterPro" id="IPR011545">
    <property type="entry name" value="DEAD/DEAH_box_helicase_dom"/>
</dbReference>
<dbReference type="PROSITE" id="PS51192">
    <property type="entry name" value="HELICASE_ATP_BIND_1"/>
    <property type="match status" value="1"/>
</dbReference>
<feature type="region of interest" description="Disordered" evidence="13">
    <location>
        <begin position="175"/>
        <end position="196"/>
    </location>
</feature>
<name>A0A5D0RJA2_9RHOB</name>
<evidence type="ECO:0000256" key="1">
    <source>
        <dbReference type="ARBA" id="ARBA00022515"/>
    </source>
</evidence>
<dbReference type="Gene3D" id="3.40.1440.60">
    <property type="entry name" value="PriA, 3(prime) DNA-binding domain"/>
    <property type="match status" value="1"/>
</dbReference>
<keyword evidence="10 12" id="KW-0413">Isomerase</keyword>
<dbReference type="PANTHER" id="PTHR30580">
    <property type="entry name" value="PRIMOSOMAL PROTEIN N"/>
    <property type="match status" value="1"/>
</dbReference>
<dbReference type="HAMAP" id="MF_00983">
    <property type="entry name" value="PriA"/>
    <property type="match status" value="1"/>
</dbReference>
<keyword evidence="7 12" id="KW-0862">Zinc</keyword>
<gene>
    <name evidence="12" type="primary">priA</name>
    <name evidence="15" type="ORF">FVF75_11180</name>
</gene>
<dbReference type="InterPro" id="IPR005259">
    <property type="entry name" value="PriA"/>
</dbReference>
<dbReference type="InterPro" id="IPR027417">
    <property type="entry name" value="P-loop_NTPase"/>
</dbReference>
<dbReference type="InterPro" id="IPR014001">
    <property type="entry name" value="Helicase_ATP-bd"/>
</dbReference>
<evidence type="ECO:0000259" key="14">
    <source>
        <dbReference type="PROSITE" id="PS51192"/>
    </source>
</evidence>
<evidence type="ECO:0000256" key="13">
    <source>
        <dbReference type="SAM" id="MobiDB-lite"/>
    </source>
</evidence>
<dbReference type="PANTHER" id="PTHR30580:SF0">
    <property type="entry name" value="PRIMOSOMAL PROTEIN N"/>
    <property type="match status" value="1"/>
</dbReference>
<dbReference type="NCBIfam" id="TIGR00595">
    <property type="entry name" value="priA"/>
    <property type="match status" value="1"/>
</dbReference>
<dbReference type="GO" id="GO:0006270">
    <property type="term" value="P:DNA replication initiation"/>
    <property type="evidence" value="ECO:0007669"/>
    <property type="project" value="TreeGrafter"/>
</dbReference>
<dbReference type="RefSeq" id="WP_148378064.1">
    <property type="nucleotide sequence ID" value="NZ_VSIY01000009.1"/>
</dbReference>
<feature type="binding site" evidence="12">
    <location>
        <position position="438"/>
    </location>
    <ligand>
        <name>Zn(2+)</name>
        <dbReference type="ChEBI" id="CHEBI:29105"/>
        <label>1</label>
    </ligand>
</feature>
<feature type="binding site" evidence="12">
    <location>
        <position position="478"/>
    </location>
    <ligand>
        <name>Zn(2+)</name>
        <dbReference type="ChEBI" id="CHEBI:29105"/>
        <label>1</label>
    </ligand>
</feature>
<evidence type="ECO:0000256" key="8">
    <source>
        <dbReference type="ARBA" id="ARBA00022840"/>
    </source>
</evidence>
<evidence type="ECO:0000256" key="7">
    <source>
        <dbReference type="ARBA" id="ARBA00022833"/>
    </source>
</evidence>
<dbReference type="Gene3D" id="3.40.50.300">
    <property type="entry name" value="P-loop containing nucleotide triphosphate hydrolases"/>
    <property type="match status" value="2"/>
</dbReference>
<evidence type="ECO:0000256" key="5">
    <source>
        <dbReference type="ARBA" id="ARBA00022801"/>
    </source>
</evidence>
<evidence type="ECO:0000256" key="3">
    <source>
        <dbReference type="ARBA" id="ARBA00022723"/>
    </source>
</evidence>
<comment type="similarity">
    <text evidence="12">Belongs to the helicase family. PriA subfamily.</text>
</comment>
<dbReference type="InterPro" id="IPR040498">
    <property type="entry name" value="PriA_CRR"/>
</dbReference>
<dbReference type="GO" id="GO:0016887">
    <property type="term" value="F:ATP hydrolysis activity"/>
    <property type="evidence" value="ECO:0007669"/>
    <property type="project" value="RHEA"/>
</dbReference>
<sequence>MAEPVFFDQGARVAVLTTQPLDRMLTYRAPEGGCWQGAFVEVPLGPRKVMGVIWGPGETGFDAAKLRAVIRVLDLAPMRPEMAAFLTRVGDYTLTPMPQMLRLATRAPGLTDPPSMQKVYRRGGEVPARMTDARRRVIETLDDYGGLAFTLSELAGMAGVSTSVIKGLVGQGAVREEESPRDLPYPRLDPDAPGKTLTGDQAVAAKVLRDGIAAGVYGTTLLRGVTGSGKTEVYLEAVAACLARGRQALVLLPEIALTSEFLTRVEARFGARPAEWHSGVTMTERRRLWRMAGEGAAPLVVGARSALFLPFRDLGLVVVDEEHDQSYKQEDGVLYSARDMAVLRASLTDAQVVLASATPSLESWANAEAGKYRRLDLTARFGAAVMPEMRAIDMRVEDLPGDRWISPTLQAAVGARIAKGEQALLFLNRRGYAPVTICRACGHQIGCDHCDARMVEHRFLKRLVCHQCGETRPMPDACPSCEAEGRLAPVGPGVERLAEEVAGLFPEARLAVLSSDLFGSARALKEMIDRIAAGGADIVIGTQMVAKGHNFPHLTLVGVIDADLGLQGSDLRAAEKTFQLLRQVAGRAGRVETPGLALMQTFQLEHPVIRAILSGDEEGFWRAEAAERKAAGVPPYGRLAGVVISASTAEAAFDLGNALARADGPLRQVGAQVYGPAPAPIARVRGRHRVRLLVKAAKDVAIQPALRAWVGQFTPKGDTRLSVDIDPQSFY</sequence>
<evidence type="ECO:0000256" key="12">
    <source>
        <dbReference type="HAMAP-Rule" id="MF_00983"/>
    </source>
</evidence>
<dbReference type="EC" id="5.6.2.4" evidence="12"/>
<comment type="catalytic activity">
    <reaction evidence="11 12">
        <text>ATP + H2O = ADP + phosphate + H(+)</text>
        <dbReference type="Rhea" id="RHEA:13065"/>
        <dbReference type="ChEBI" id="CHEBI:15377"/>
        <dbReference type="ChEBI" id="CHEBI:15378"/>
        <dbReference type="ChEBI" id="CHEBI:30616"/>
        <dbReference type="ChEBI" id="CHEBI:43474"/>
        <dbReference type="ChEBI" id="CHEBI:456216"/>
        <dbReference type="EC" id="5.6.2.4"/>
    </reaction>
</comment>
<keyword evidence="16" id="KW-1185">Reference proteome</keyword>
<dbReference type="GO" id="GO:0005524">
    <property type="term" value="F:ATP binding"/>
    <property type="evidence" value="ECO:0007669"/>
    <property type="project" value="UniProtKB-UniRule"/>
</dbReference>
<dbReference type="GO" id="GO:0006310">
    <property type="term" value="P:DNA recombination"/>
    <property type="evidence" value="ECO:0007669"/>
    <property type="project" value="InterPro"/>
</dbReference>
<dbReference type="InterPro" id="IPR001650">
    <property type="entry name" value="Helicase_C-like"/>
</dbReference>
<dbReference type="NCBIfam" id="NF004070">
    <property type="entry name" value="PRK05580.2-2"/>
    <property type="match status" value="1"/>
</dbReference>
<dbReference type="GO" id="GO:0043138">
    <property type="term" value="F:3'-5' DNA helicase activity"/>
    <property type="evidence" value="ECO:0007669"/>
    <property type="project" value="UniProtKB-EC"/>
</dbReference>
<keyword evidence="5 12" id="KW-0378">Hydrolase</keyword>
<comment type="caution">
    <text evidence="15">The sequence shown here is derived from an EMBL/GenBank/DDBJ whole genome shotgun (WGS) entry which is preliminary data.</text>
</comment>
<dbReference type="CDD" id="cd17929">
    <property type="entry name" value="DEXHc_priA"/>
    <property type="match status" value="1"/>
</dbReference>
<evidence type="ECO:0000256" key="4">
    <source>
        <dbReference type="ARBA" id="ARBA00022741"/>
    </source>
</evidence>
<feature type="binding site" evidence="12">
    <location>
        <position position="481"/>
    </location>
    <ligand>
        <name>Zn(2+)</name>
        <dbReference type="ChEBI" id="CHEBI:29105"/>
        <label>1</label>
    </ligand>
</feature>
<feature type="binding site" evidence="12">
    <location>
        <position position="450"/>
    </location>
    <ligand>
        <name>Zn(2+)</name>
        <dbReference type="ChEBI" id="CHEBI:29105"/>
        <label>2</label>
    </ligand>
</feature>
<keyword evidence="1 12" id="KW-0639">Primosome</keyword>
<dbReference type="SMART" id="SM00487">
    <property type="entry name" value="DEXDc"/>
    <property type="match status" value="1"/>
</dbReference>
<dbReference type="GO" id="GO:0003677">
    <property type="term" value="F:DNA binding"/>
    <property type="evidence" value="ECO:0007669"/>
    <property type="project" value="UniProtKB-UniRule"/>
</dbReference>
<dbReference type="SMART" id="SM00490">
    <property type="entry name" value="HELICc"/>
    <property type="match status" value="1"/>
</dbReference>
<dbReference type="Pfam" id="PF18319">
    <property type="entry name" value="Zn_ribbon_PriA"/>
    <property type="match status" value="1"/>
</dbReference>
<feature type="binding site" evidence="12">
    <location>
        <position position="441"/>
    </location>
    <ligand>
        <name>Zn(2+)</name>
        <dbReference type="ChEBI" id="CHEBI:29105"/>
        <label>1</label>
    </ligand>
</feature>
<dbReference type="Pfam" id="PF17764">
    <property type="entry name" value="PriA_3primeBD"/>
    <property type="match status" value="1"/>
</dbReference>
<feature type="binding site" evidence="12">
    <location>
        <position position="465"/>
    </location>
    <ligand>
        <name>Zn(2+)</name>
        <dbReference type="ChEBI" id="CHEBI:29105"/>
        <label>2</label>
    </ligand>
</feature>
<dbReference type="GO" id="GO:0006302">
    <property type="term" value="P:double-strand break repair"/>
    <property type="evidence" value="ECO:0007669"/>
    <property type="project" value="InterPro"/>
</dbReference>
<evidence type="ECO:0000313" key="16">
    <source>
        <dbReference type="Proteomes" id="UP000322080"/>
    </source>
</evidence>
<dbReference type="Pfam" id="PF18074">
    <property type="entry name" value="PriA_C"/>
    <property type="match status" value="1"/>
</dbReference>
<evidence type="ECO:0000313" key="15">
    <source>
        <dbReference type="EMBL" id="TYB81001.1"/>
    </source>
</evidence>
<dbReference type="GO" id="GO:0008270">
    <property type="term" value="F:zinc ion binding"/>
    <property type="evidence" value="ECO:0007669"/>
    <property type="project" value="UniProtKB-UniRule"/>
</dbReference>
<protein>
    <recommendedName>
        <fullName evidence="12">Replication restart protein PriA</fullName>
    </recommendedName>
    <alternativeName>
        <fullName evidence="12">ATP-dependent DNA helicase PriA</fullName>
        <ecNumber evidence="12">5.6.2.4</ecNumber>
    </alternativeName>
    <alternativeName>
        <fullName evidence="12">DNA 3'-5' helicase PriA</fullName>
    </alternativeName>
</protein>
<keyword evidence="9 12" id="KW-0238">DNA-binding</keyword>
<reference evidence="15 16" key="1">
    <citation type="submission" date="2019-08" db="EMBL/GenBank/DDBJ databases">
        <title>Identification of a novel species of the genus Boseongicola.</title>
        <authorList>
            <person name="Zhang X.-Q."/>
        </authorList>
    </citation>
    <scope>NUCLEOTIDE SEQUENCE [LARGE SCALE GENOMIC DNA]</scope>
    <source>
        <strain evidence="15 16">HY14</strain>
    </source>
</reference>
<feature type="domain" description="Helicase ATP-binding" evidence="14">
    <location>
        <begin position="211"/>
        <end position="377"/>
    </location>
</feature>
<evidence type="ECO:0000256" key="2">
    <source>
        <dbReference type="ARBA" id="ARBA00022705"/>
    </source>
</evidence>
<evidence type="ECO:0000256" key="6">
    <source>
        <dbReference type="ARBA" id="ARBA00022806"/>
    </source>
</evidence>
<dbReference type="InterPro" id="IPR042115">
    <property type="entry name" value="PriA_3primeBD_sf"/>
</dbReference>
<dbReference type="InterPro" id="IPR041236">
    <property type="entry name" value="PriA_C"/>
</dbReference>
<proteinExistence type="inferred from homology"/>
<dbReference type="EMBL" id="VSIY01000009">
    <property type="protein sequence ID" value="TYB81001.1"/>
    <property type="molecule type" value="Genomic_DNA"/>
</dbReference>
<dbReference type="AlphaFoldDB" id="A0A5D0RJA2"/>
<dbReference type="FunFam" id="3.40.50.300:FF:000489">
    <property type="entry name" value="Primosome assembly protein PriA"/>
    <property type="match status" value="1"/>
</dbReference>
<evidence type="ECO:0000256" key="9">
    <source>
        <dbReference type="ARBA" id="ARBA00023125"/>
    </source>
</evidence>
<comment type="cofactor">
    <cofactor evidence="12">
        <name>Zn(2+)</name>
        <dbReference type="ChEBI" id="CHEBI:29105"/>
    </cofactor>
    <text evidence="12">Binds 2 zinc ions per subunit.</text>
</comment>
<dbReference type="Pfam" id="PF00270">
    <property type="entry name" value="DEAD"/>
    <property type="match status" value="1"/>
</dbReference>
<evidence type="ECO:0000256" key="11">
    <source>
        <dbReference type="ARBA" id="ARBA00048988"/>
    </source>
</evidence>
<dbReference type="Proteomes" id="UP000322080">
    <property type="component" value="Unassembled WGS sequence"/>
</dbReference>
<keyword evidence="4 12" id="KW-0547">Nucleotide-binding</keyword>
<evidence type="ECO:0000256" key="10">
    <source>
        <dbReference type="ARBA" id="ARBA00023235"/>
    </source>
</evidence>
<dbReference type="SUPFAM" id="SSF52540">
    <property type="entry name" value="P-loop containing nucleoside triphosphate hydrolases"/>
    <property type="match status" value="2"/>
</dbReference>